<organism evidence="2">
    <name type="scientific">Lygus hesperus</name>
    <name type="common">Western plant bug</name>
    <dbReference type="NCBI Taxonomy" id="30085"/>
    <lineage>
        <taxon>Eukaryota</taxon>
        <taxon>Metazoa</taxon>
        <taxon>Ecdysozoa</taxon>
        <taxon>Arthropoda</taxon>
        <taxon>Hexapoda</taxon>
        <taxon>Insecta</taxon>
        <taxon>Pterygota</taxon>
        <taxon>Neoptera</taxon>
        <taxon>Paraneoptera</taxon>
        <taxon>Hemiptera</taxon>
        <taxon>Heteroptera</taxon>
        <taxon>Panheteroptera</taxon>
        <taxon>Cimicomorpha</taxon>
        <taxon>Miridae</taxon>
        <taxon>Mirini</taxon>
        <taxon>Lygus</taxon>
    </lineage>
</organism>
<feature type="region of interest" description="Disordered" evidence="1">
    <location>
        <begin position="1"/>
        <end position="23"/>
    </location>
</feature>
<accession>A0A0K8SAN5</accession>
<name>A0A0K8SAN5_LYGHE</name>
<evidence type="ECO:0000256" key="1">
    <source>
        <dbReference type="SAM" id="MobiDB-lite"/>
    </source>
</evidence>
<feature type="non-terminal residue" evidence="2">
    <location>
        <position position="1"/>
    </location>
</feature>
<feature type="compositionally biased region" description="Polar residues" evidence="1">
    <location>
        <begin position="126"/>
        <end position="141"/>
    </location>
</feature>
<evidence type="ECO:0008006" key="3">
    <source>
        <dbReference type="Google" id="ProtNLM"/>
    </source>
</evidence>
<reference evidence="2" key="1">
    <citation type="submission" date="2014-09" db="EMBL/GenBank/DDBJ databases">
        <authorList>
            <person name="Magalhaes I.L.F."/>
            <person name="Oliveira U."/>
            <person name="Santos F.R."/>
            <person name="Vidigal T.H.D.A."/>
            <person name="Brescovit A.D."/>
            <person name="Santos A.J."/>
        </authorList>
    </citation>
    <scope>NUCLEOTIDE SEQUENCE</scope>
</reference>
<feature type="non-terminal residue" evidence="2">
    <location>
        <position position="156"/>
    </location>
</feature>
<sequence length="156" mass="16940">LFPPETSTQPSAQQDPTTSNDSLSYSAVAFAKPNLVSVGKKSTQPETAASTITKYKLEKNEEGNNSSSRGPPTVTLDNPIDCFLFGISSTLKTFSPYLQHSAKSEIFSAVQKFELQTLKTQQIDCPRAQAQQQTSNPTDASFQPMKPIDDTSSSQD</sequence>
<evidence type="ECO:0000313" key="2">
    <source>
        <dbReference type="EMBL" id="JAG49815.1"/>
    </source>
</evidence>
<protein>
    <recommendedName>
        <fullName evidence="3">BESS domain-containing protein</fullName>
    </recommendedName>
</protein>
<feature type="region of interest" description="Disordered" evidence="1">
    <location>
        <begin position="39"/>
        <end position="75"/>
    </location>
</feature>
<dbReference type="AlphaFoldDB" id="A0A0K8SAN5"/>
<proteinExistence type="predicted"/>
<dbReference type="EMBL" id="GBRD01016011">
    <property type="protein sequence ID" value="JAG49815.1"/>
    <property type="molecule type" value="Transcribed_RNA"/>
</dbReference>
<feature type="region of interest" description="Disordered" evidence="1">
    <location>
        <begin position="126"/>
        <end position="156"/>
    </location>
</feature>
<feature type="compositionally biased region" description="Polar residues" evidence="1">
    <location>
        <begin position="40"/>
        <end position="53"/>
    </location>
</feature>